<protein>
    <submittedName>
        <fullName evidence="2">Uncharacterized protein</fullName>
    </submittedName>
</protein>
<keyword evidence="3" id="KW-1185">Reference proteome</keyword>
<feature type="compositionally biased region" description="Basic and acidic residues" evidence="1">
    <location>
        <begin position="133"/>
        <end position="150"/>
    </location>
</feature>
<proteinExistence type="predicted"/>
<feature type="compositionally biased region" description="Basic and acidic residues" evidence="1">
    <location>
        <begin position="63"/>
        <end position="74"/>
    </location>
</feature>
<evidence type="ECO:0000313" key="2">
    <source>
        <dbReference type="EMBL" id="ACR15023.1"/>
    </source>
</evidence>
<evidence type="ECO:0000313" key="3">
    <source>
        <dbReference type="Proteomes" id="UP000001481"/>
    </source>
</evidence>
<accession>C5IHM2</accession>
<evidence type="ECO:0000256" key="1">
    <source>
        <dbReference type="SAM" id="MobiDB-lite"/>
    </source>
</evidence>
<reference evidence="2 3" key="1">
    <citation type="journal article" date="2011" name="J. Bacteriol.">
        <title>Genomes and Characterization of Phages Bcep22 and BcepIL02, Founders of a Novel Phage Type in Burkholderia cenocepacia.</title>
        <authorList>
            <person name="Gill J.J."/>
            <person name="Summer E.J."/>
            <person name="Russell W.K."/>
            <person name="Cologna S.M."/>
            <person name="Carlile T.M."/>
            <person name="Fuller A.C."/>
            <person name="Kitsopoulos K."/>
            <person name="Mebane L.M."/>
            <person name="Parkinson B.N."/>
            <person name="Sullivan D."/>
            <person name="Carmody L.A."/>
            <person name="Gonzalez C.F."/>
            <person name="Lipuma J.J."/>
            <person name="Young R."/>
        </authorList>
    </citation>
    <scope>NUCLEOTIDE SEQUENCE [LARGE SCALE GENOMIC DNA]</scope>
</reference>
<dbReference type="KEGG" id="vg:7943914"/>
<gene>
    <name evidence="2" type="ORF">BcepIL02_gp30</name>
</gene>
<name>C5IHM2_9CAUD</name>
<feature type="compositionally biased region" description="Basic and acidic residues" evidence="1">
    <location>
        <begin position="157"/>
        <end position="167"/>
    </location>
</feature>
<dbReference type="GeneID" id="7943914"/>
<feature type="region of interest" description="Disordered" evidence="1">
    <location>
        <begin position="1"/>
        <end position="74"/>
    </location>
</feature>
<dbReference type="Proteomes" id="UP000001481">
    <property type="component" value="Segment"/>
</dbReference>
<feature type="compositionally biased region" description="Basic residues" evidence="1">
    <location>
        <begin position="203"/>
        <end position="214"/>
    </location>
</feature>
<dbReference type="RefSeq" id="YP_002922702.1">
    <property type="nucleotide sequence ID" value="NC_012743.2"/>
</dbReference>
<organism evidence="2 3">
    <name type="scientific">Burkholderia phage BcepIL02</name>
    <dbReference type="NCBI Taxonomy" id="2886898"/>
    <lineage>
        <taxon>Viruses</taxon>
        <taxon>Duplodnaviria</taxon>
        <taxon>Heunggongvirae</taxon>
        <taxon>Uroviricota</taxon>
        <taxon>Caudoviricetes</taxon>
        <taxon>Lessievirus</taxon>
        <taxon>Lessievirus bcepil02</taxon>
    </lineage>
</organism>
<sequence length="258" mass="28931">MRGRQDRPPRRCDLRSRGARMVHGHGTSALRRAPRGQARPTRGVFVQPRRKGRGCLTTAPATGERRERLQAPRTQERDDLADLRLVGRDGRVSRDHCIGRDVEQHQARIAVRALRRRHQAHEAAHLTNRARYGGHDLQGESNARDQLDHHPCRRRADRQDSGPRDQHGVPGAPQPPEYGHGHHGLPPERHAAAPRRLAGRAGLRLHARPVRHRPAHESRDGQAGRPVRAALRAEAARRRGGLTNPVRPRAGHSPLPRP</sequence>
<feature type="compositionally biased region" description="Basic and acidic residues" evidence="1">
    <location>
        <begin position="1"/>
        <end position="16"/>
    </location>
</feature>
<feature type="region of interest" description="Disordered" evidence="1">
    <location>
        <begin position="120"/>
        <end position="258"/>
    </location>
</feature>
<dbReference type="EMBL" id="FJ937737">
    <property type="protein sequence ID" value="ACR15023.1"/>
    <property type="molecule type" value="Genomic_DNA"/>
</dbReference>